<reference evidence="5 6" key="1">
    <citation type="journal article" date="2010" name="Plant Cell">
        <title>The Chlorella variabilis NC64A genome reveals adaptation to photosymbiosis, coevolution with viruses, and cryptic sex.</title>
        <authorList>
            <person name="Blanc G."/>
            <person name="Duncan G."/>
            <person name="Agarkova I."/>
            <person name="Borodovsky M."/>
            <person name="Gurnon J."/>
            <person name="Kuo A."/>
            <person name="Lindquist E."/>
            <person name="Lucas S."/>
            <person name="Pangilinan J."/>
            <person name="Polle J."/>
            <person name="Salamov A."/>
            <person name="Terry A."/>
            <person name="Yamada T."/>
            <person name="Dunigan D.D."/>
            <person name="Grigoriev I.V."/>
            <person name="Claverie J.M."/>
            <person name="Van Etten J.L."/>
        </authorList>
    </citation>
    <scope>NUCLEOTIDE SEQUENCE [LARGE SCALE GENOMIC DNA]</scope>
    <source>
        <strain evidence="5 6">NC64A</strain>
    </source>
</reference>
<evidence type="ECO:0000256" key="2">
    <source>
        <dbReference type="ARBA" id="ARBA00010271"/>
    </source>
</evidence>
<dbReference type="FunCoup" id="E1ZMS1">
    <property type="interactions" value="140"/>
</dbReference>
<dbReference type="OMA" id="ARIPEVH"/>
<dbReference type="AlphaFoldDB" id="E1ZMS1"/>
<dbReference type="PANTHER" id="PTHR11062:SF268">
    <property type="entry name" value="FAMILY PROTEIN, PUTATIVE, EXPRESSED-RELATED"/>
    <property type="match status" value="1"/>
</dbReference>
<keyword evidence="6" id="KW-1185">Reference proteome</keyword>
<dbReference type="EMBL" id="GL433854">
    <property type="protein sequence ID" value="EFN52741.1"/>
    <property type="molecule type" value="Genomic_DNA"/>
</dbReference>
<dbReference type="eggNOG" id="KOG1021">
    <property type="taxonomic scope" value="Eukaryota"/>
</dbReference>
<gene>
    <name evidence="5" type="ORF">CHLNCDRAFT_138314</name>
</gene>
<dbReference type="GO" id="GO:0000139">
    <property type="term" value="C:Golgi membrane"/>
    <property type="evidence" value="ECO:0007669"/>
    <property type="project" value="UniProtKB-SubCell"/>
</dbReference>
<sequence length="647" mass="72774">MRRRCEGTLGNWCLDFETQVEVPARSAPRGTRSCSLDCNKAGWTGFNCLHPMKRYCTHKHREYGFDVERVPANLSECDEDIGACYCPSNTTYGRIPAPPEAPQGSRPVQQGRPMFEYCQPNRLPDGRETAWGTVDPEQLFGPQGWCNAPEPQHLCACIVDGRQASVQPWIAELVHTPAAQDPLPGATRRRPLIFVYEMAADYGTLLAQYRFGTEDCVPRFFKPGNKSVLSTWTYSLEFGLLEMMLQSEHRTLDPEEADFFYVPVFPSCFIWPVRSTADSLRDFYYGWAQSRVQGAANLLLEAYHWLRAHYPYWDRRGGRDHIWLVTHDEASCYVPAAIKSASIILSHWGRKDPNHTSGTGFPGNVYHLNVSHPHWEPEGSMAKLDLSQPCHDPVKDLVLPLMKTPDHYHQSPLVGAPTRNRTWLAFHRGRQHKTDAPEYSRGVRQRLWSASQEHGWLDKYGILLGENPSSPGAEEVKLAGDYSQLLASSIFCLVLPGDGWSARMDDATLHGCIPVIVMDEVDVSFESVIDLQQFTVRVAQADVERLPEILLEISQERRQEMQRALGRVWHKLTYSSYRPYAKRFRQIQADHKQEAAAAGGGADGGGLGGETALALSLPEAVVGLDPEADDAFATLMGWLYSRIDATR</sequence>
<dbReference type="OrthoDB" id="523138at2759"/>
<keyword evidence="3" id="KW-0333">Golgi apparatus</keyword>
<dbReference type="KEGG" id="cvr:CHLNCDRAFT_138314"/>
<protein>
    <recommendedName>
        <fullName evidence="4">Exostosin GT47 domain-containing protein</fullName>
    </recommendedName>
</protein>
<feature type="domain" description="Exostosin GT47" evidence="4">
    <location>
        <begin position="190"/>
        <end position="550"/>
    </location>
</feature>
<name>E1ZMS1_CHLVA</name>
<dbReference type="Proteomes" id="UP000008141">
    <property type="component" value="Unassembled WGS sequence"/>
</dbReference>
<dbReference type="PANTHER" id="PTHR11062">
    <property type="entry name" value="EXOSTOSIN HEPARAN SULFATE GLYCOSYLTRANSFERASE -RELATED"/>
    <property type="match status" value="1"/>
</dbReference>
<organism evidence="6">
    <name type="scientific">Chlorella variabilis</name>
    <name type="common">Green alga</name>
    <dbReference type="NCBI Taxonomy" id="554065"/>
    <lineage>
        <taxon>Eukaryota</taxon>
        <taxon>Viridiplantae</taxon>
        <taxon>Chlorophyta</taxon>
        <taxon>core chlorophytes</taxon>
        <taxon>Trebouxiophyceae</taxon>
        <taxon>Chlorellales</taxon>
        <taxon>Chlorellaceae</taxon>
        <taxon>Chlorella clade</taxon>
        <taxon>Chlorella</taxon>
    </lineage>
</organism>
<dbReference type="InterPro" id="IPR004263">
    <property type="entry name" value="Exostosin"/>
</dbReference>
<evidence type="ECO:0000313" key="5">
    <source>
        <dbReference type="EMBL" id="EFN52741.1"/>
    </source>
</evidence>
<comment type="subcellular location">
    <subcellularLocation>
        <location evidence="1">Golgi apparatus membrane</location>
        <topology evidence="1">Single-pass type II membrane protein</topology>
    </subcellularLocation>
</comment>
<dbReference type="InterPro" id="IPR040911">
    <property type="entry name" value="Exostosin_GT47"/>
</dbReference>
<evidence type="ECO:0000259" key="4">
    <source>
        <dbReference type="Pfam" id="PF03016"/>
    </source>
</evidence>
<comment type="similarity">
    <text evidence="2">Belongs to the glycosyltransferase 47 family.</text>
</comment>
<accession>E1ZMS1</accession>
<dbReference type="RefSeq" id="XP_005844843.1">
    <property type="nucleotide sequence ID" value="XM_005844781.1"/>
</dbReference>
<evidence type="ECO:0000256" key="1">
    <source>
        <dbReference type="ARBA" id="ARBA00004323"/>
    </source>
</evidence>
<evidence type="ECO:0000256" key="3">
    <source>
        <dbReference type="ARBA" id="ARBA00023034"/>
    </source>
</evidence>
<proteinExistence type="inferred from homology"/>
<dbReference type="GO" id="GO:0016757">
    <property type="term" value="F:glycosyltransferase activity"/>
    <property type="evidence" value="ECO:0007669"/>
    <property type="project" value="InterPro"/>
</dbReference>
<evidence type="ECO:0000313" key="6">
    <source>
        <dbReference type="Proteomes" id="UP000008141"/>
    </source>
</evidence>
<dbReference type="InParanoid" id="E1ZMS1"/>
<dbReference type="Pfam" id="PF03016">
    <property type="entry name" value="Exostosin_GT47"/>
    <property type="match status" value="1"/>
</dbReference>
<dbReference type="GeneID" id="17352353"/>